<accession>A0A1W0WU19</accession>
<dbReference type="InterPro" id="IPR001810">
    <property type="entry name" value="F-box_dom"/>
</dbReference>
<dbReference type="EMBL" id="MTYJ01000047">
    <property type="protein sequence ID" value="OQV18692.1"/>
    <property type="molecule type" value="Genomic_DNA"/>
</dbReference>
<sequence length="400" mass="45700">MLTSSSDRGNDEKKRKLTDSFVEDHGSNRGGSSSSFNRNGKSTGVLEDPNNHNNNELLRLRKELEEKNGRLRILTECLVRQAGLLQTCGIASSLPELIVLSPIRLQELPDEIMIEMFKHCDFTTQRRARRVSKRFNFNLTKPDVTSSVFLDTESFFGVDNNLSDELVPDASILRNEFEWKFTAPAVKDFTFNALRTRRPKFNRKAVCLIVGFAQRCTRLESLTIRGLLLRSTVCYTVWFIGVPYIVTYTASEGRNVIASLPTGKGHRRTKPLVIAWDIKNVTARPQVEEICFDNAYWPYPVEQMNWLLDCAERCTQNEGWMKWVQEVVFPDKSQEFADSLHDGTFAAMHPADLQKKLKSPVLLKLAASFVSLQDPELPPPPHRFAFQTEKFYQSIQNVMA</sequence>
<dbReference type="PROSITE" id="PS50181">
    <property type="entry name" value="FBOX"/>
    <property type="match status" value="1"/>
</dbReference>
<protein>
    <recommendedName>
        <fullName evidence="2">F-box domain-containing protein</fullName>
    </recommendedName>
</protein>
<proteinExistence type="predicted"/>
<evidence type="ECO:0000313" key="3">
    <source>
        <dbReference type="EMBL" id="OQV18692.1"/>
    </source>
</evidence>
<dbReference type="AlphaFoldDB" id="A0A1W0WU19"/>
<feature type="region of interest" description="Disordered" evidence="1">
    <location>
        <begin position="1"/>
        <end position="54"/>
    </location>
</feature>
<dbReference type="InterPro" id="IPR032675">
    <property type="entry name" value="LRR_dom_sf"/>
</dbReference>
<evidence type="ECO:0000313" key="4">
    <source>
        <dbReference type="Proteomes" id="UP000192578"/>
    </source>
</evidence>
<evidence type="ECO:0000256" key="1">
    <source>
        <dbReference type="SAM" id="MobiDB-lite"/>
    </source>
</evidence>
<dbReference type="InterPro" id="IPR036047">
    <property type="entry name" value="F-box-like_dom_sf"/>
</dbReference>
<feature type="domain" description="F-box" evidence="2">
    <location>
        <begin position="102"/>
        <end position="152"/>
    </location>
</feature>
<keyword evidence="4" id="KW-1185">Reference proteome</keyword>
<organism evidence="3 4">
    <name type="scientific">Hypsibius exemplaris</name>
    <name type="common">Freshwater tardigrade</name>
    <dbReference type="NCBI Taxonomy" id="2072580"/>
    <lineage>
        <taxon>Eukaryota</taxon>
        <taxon>Metazoa</taxon>
        <taxon>Ecdysozoa</taxon>
        <taxon>Tardigrada</taxon>
        <taxon>Eutardigrada</taxon>
        <taxon>Parachela</taxon>
        <taxon>Hypsibioidea</taxon>
        <taxon>Hypsibiidae</taxon>
        <taxon>Hypsibius</taxon>
    </lineage>
</organism>
<evidence type="ECO:0000259" key="2">
    <source>
        <dbReference type="PROSITE" id="PS50181"/>
    </source>
</evidence>
<dbReference type="Gene3D" id="3.80.10.10">
    <property type="entry name" value="Ribonuclease Inhibitor"/>
    <property type="match status" value="1"/>
</dbReference>
<gene>
    <name evidence="3" type="ORF">BV898_07322</name>
</gene>
<feature type="compositionally biased region" description="Low complexity" evidence="1">
    <location>
        <begin position="30"/>
        <end position="42"/>
    </location>
</feature>
<feature type="compositionally biased region" description="Basic and acidic residues" evidence="1">
    <location>
        <begin position="8"/>
        <end position="27"/>
    </location>
</feature>
<dbReference type="SUPFAM" id="SSF81383">
    <property type="entry name" value="F-box domain"/>
    <property type="match status" value="1"/>
</dbReference>
<comment type="caution">
    <text evidence="3">The sequence shown here is derived from an EMBL/GenBank/DDBJ whole genome shotgun (WGS) entry which is preliminary data.</text>
</comment>
<dbReference type="Pfam" id="PF00646">
    <property type="entry name" value="F-box"/>
    <property type="match status" value="1"/>
</dbReference>
<dbReference type="Proteomes" id="UP000192578">
    <property type="component" value="Unassembled WGS sequence"/>
</dbReference>
<dbReference type="CDD" id="cd09917">
    <property type="entry name" value="F-box_SF"/>
    <property type="match status" value="1"/>
</dbReference>
<name>A0A1W0WU19_HYPEX</name>
<reference evidence="4" key="1">
    <citation type="submission" date="2017-01" db="EMBL/GenBank/DDBJ databases">
        <title>Comparative genomics of anhydrobiosis in the tardigrade Hypsibius dujardini.</title>
        <authorList>
            <person name="Yoshida Y."/>
            <person name="Koutsovoulos G."/>
            <person name="Laetsch D."/>
            <person name="Stevens L."/>
            <person name="Kumar S."/>
            <person name="Horikawa D."/>
            <person name="Ishino K."/>
            <person name="Komine S."/>
            <person name="Tomita M."/>
            <person name="Blaxter M."/>
            <person name="Arakawa K."/>
        </authorList>
    </citation>
    <scope>NUCLEOTIDE SEQUENCE [LARGE SCALE GENOMIC DNA]</scope>
    <source>
        <strain evidence="4">Z151</strain>
    </source>
</reference>